<dbReference type="GO" id="GO:0046872">
    <property type="term" value="F:metal ion binding"/>
    <property type="evidence" value="ECO:0007669"/>
    <property type="project" value="UniProtKB-KW"/>
</dbReference>
<comment type="caution">
    <text evidence="8">The sequence shown here is derived from an EMBL/GenBank/DDBJ whole genome shotgun (WGS) entry which is preliminary data.</text>
</comment>
<keyword evidence="9" id="KW-1185">Reference proteome</keyword>
<keyword evidence="4" id="KW-0378">Hydrolase</keyword>
<protein>
    <recommendedName>
        <fullName evidence="7">Nudix hydrolase domain-containing protein</fullName>
    </recommendedName>
</protein>
<dbReference type="PROSITE" id="PS51462">
    <property type="entry name" value="NUDIX"/>
    <property type="match status" value="1"/>
</dbReference>
<dbReference type="InterPro" id="IPR015797">
    <property type="entry name" value="NUDIX_hydrolase-like_dom_sf"/>
</dbReference>
<dbReference type="RefSeq" id="WP_040095626.1">
    <property type="nucleotide sequence ID" value="NZ_JWJD01000001.1"/>
</dbReference>
<keyword evidence="3" id="KW-0479">Metal-binding</keyword>
<dbReference type="PANTHER" id="PTHR12992:SF11">
    <property type="entry name" value="MITOCHONDRIAL COENZYME A DIPHOSPHATASE NUDT8"/>
    <property type="match status" value="1"/>
</dbReference>
<organism evidence="8 9">
    <name type="scientific">Geoalkalibacter ferrihydriticus DSM 17813</name>
    <dbReference type="NCBI Taxonomy" id="1121915"/>
    <lineage>
        <taxon>Bacteria</taxon>
        <taxon>Pseudomonadati</taxon>
        <taxon>Thermodesulfobacteriota</taxon>
        <taxon>Desulfuromonadia</taxon>
        <taxon>Desulfuromonadales</taxon>
        <taxon>Geoalkalibacteraceae</taxon>
        <taxon>Geoalkalibacter</taxon>
    </lineage>
</organism>
<evidence type="ECO:0000256" key="3">
    <source>
        <dbReference type="ARBA" id="ARBA00022723"/>
    </source>
</evidence>
<reference evidence="8 9" key="1">
    <citation type="submission" date="2014-12" db="EMBL/GenBank/DDBJ databases">
        <title>Genomes of Geoalkalibacter ferrihydriticus and Geoalkalibacter subterraneus, two haloalkaliphilic metal-reducing members of the Geobacteraceae.</title>
        <authorList>
            <person name="Badalamenti J.P."/>
            <person name="Torres C.I."/>
            <person name="Krajmalnik-Brown R."/>
            <person name="Bond D.R."/>
        </authorList>
    </citation>
    <scope>NUCLEOTIDE SEQUENCE [LARGE SCALE GENOMIC DNA]</scope>
    <source>
        <strain evidence="8 9">DSM 17813</strain>
    </source>
</reference>
<keyword evidence="5" id="KW-0460">Magnesium</keyword>
<evidence type="ECO:0000256" key="5">
    <source>
        <dbReference type="ARBA" id="ARBA00022842"/>
    </source>
</evidence>
<evidence type="ECO:0000256" key="2">
    <source>
        <dbReference type="ARBA" id="ARBA00001946"/>
    </source>
</evidence>
<gene>
    <name evidence="8" type="ORF">GFER_02160</name>
</gene>
<dbReference type="Proteomes" id="UP000035068">
    <property type="component" value="Unassembled WGS sequence"/>
</dbReference>
<dbReference type="PANTHER" id="PTHR12992">
    <property type="entry name" value="NUDIX HYDROLASE"/>
    <property type="match status" value="1"/>
</dbReference>
<evidence type="ECO:0000256" key="6">
    <source>
        <dbReference type="ARBA" id="ARBA00023211"/>
    </source>
</evidence>
<dbReference type="Pfam" id="PF00293">
    <property type="entry name" value="NUDIX"/>
    <property type="match status" value="1"/>
</dbReference>
<accession>A0A0C2HRQ7</accession>
<name>A0A0C2HRQ7_9BACT</name>
<evidence type="ECO:0000256" key="4">
    <source>
        <dbReference type="ARBA" id="ARBA00022801"/>
    </source>
</evidence>
<dbReference type="CDD" id="cd03426">
    <property type="entry name" value="NUDIX_CoAse_Nudt7"/>
    <property type="match status" value="1"/>
</dbReference>
<keyword evidence="6" id="KW-0464">Manganese</keyword>
<evidence type="ECO:0000313" key="8">
    <source>
        <dbReference type="EMBL" id="KIH77525.1"/>
    </source>
</evidence>
<dbReference type="GO" id="GO:0010945">
    <property type="term" value="F:coenzyme A diphosphatase activity"/>
    <property type="evidence" value="ECO:0007669"/>
    <property type="project" value="InterPro"/>
</dbReference>
<evidence type="ECO:0000313" key="9">
    <source>
        <dbReference type="Proteomes" id="UP000035068"/>
    </source>
</evidence>
<sequence length="188" mass="21699">MRLDPERVRHVLAAHTPQRLPRENLAPAAVLLPLFVRDGEDQVLFTRRPDTMPHHQGEISFPGGRRQPEDFDLLATALRETEEEMGIASEDVQILGRLDDFFSVHGYHITPFVGYFAYPYAFRVNPREVAEVIMVPLSRLRDPAIFRTEDWSHRGRSYPVHFYEIDHHQIWGLTAAMLSQFLQLAAKA</sequence>
<evidence type="ECO:0000256" key="1">
    <source>
        <dbReference type="ARBA" id="ARBA00001936"/>
    </source>
</evidence>
<dbReference type="EMBL" id="JWJD01000001">
    <property type="protein sequence ID" value="KIH77525.1"/>
    <property type="molecule type" value="Genomic_DNA"/>
</dbReference>
<evidence type="ECO:0000259" key="7">
    <source>
        <dbReference type="PROSITE" id="PS51462"/>
    </source>
</evidence>
<feature type="domain" description="Nudix hydrolase" evidence="7">
    <location>
        <begin position="25"/>
        <end position="163"/>
    </location>
</feature>
<dbReference type="SUPFAM" id="SSF55811">
    <property type="entry name" value="Nudix"/>
    <property type="match status" value="1"/>
</dbReference>
<dbReference type="AlphaFoldDB" id="A0A0C2HRQ7"/>
<comment type="cofactor">
    <cofactor evidence="1">
        <name>Mn(2+)</name>
        <dbReference type="ChEBI" id="CHEBI:29035"/>
    </cofactor>
</comment>
<dbReference type="InterPro" id="IPR000086">
    <property type="entry name" value="NUDIX_hydrolase_dom"/>
</dbReference>
<dbReference type="Gene3D" id="3.90.79.10">
    <property type="entry name" value="Nucleoside Triphosphate Pyrophosphohydrolase"/>
    <property type="match status" value="1"/>
</dbReference>
<dbReference type="InterPro" id="IPR045121">
    <property type="entry name" value="CoAse"/>
</dbReference>
<proteinExistence type="predicted"/>
<comment type="cofactor">
    <cofactor evidence="2">
        <name>Mg(2+)</name>
        <dbReference type="ChEBI" id="CHEBI:18420"/>
    </cofactor>
</comment>